<protein>
    <submittedName>
        <fullName evidence="1">Uncharacterized protein</fullName>
    </submittedName>
</protein>
<proteinExistence type="predicted"/>
<dbReference type="AlphaFoldDB" id="A0A6H1ZVB8"/>
<reference evidence="1" key="1">
    <citation type="submission" date="2020-03" db="EMBL/GenBank/DDBJ databases">
        <title>The deep terrestrial virosphere.</title>
        <authorList>
            <person name="Holmfeldt K."/>
            <person name="Nilsson E."/>
            <person name="Simone D."/>
            <person name="Lopez-Fernandez M."/>
            <person name="Wu X."/>
            <person name="de Brujin I."/>
            <person name="Lundin D."/>
            <person name="Andersson A."/>
            <person name="Bertilsson S."/>
            <person name="Dopson M."/>
        </authorList>
    </citation>
    <scope>NUCLEOTIDE SEQUENCE</scope>
    <source>
        <strain evidence="1">TM448A02342</strain>
    </source>
</reference>
<sequence>MEIKDGSVKVRTWTLKYSEMSVADTTFYWDLILPGEDGGYLTNFFGRVTTAFAGVTNPHVKVGDPGILDSIMQNQPIGHTGVLATGGPQAAQFGCAKMDTVICDLVAPKIRVTVSSTTGNLSALTAGELEFLAVYAI</sequence>
<dbReference type="EMBL" id="MT144295">
    <property type="protein sequence ID" value="QJA51876.1"/>
    <property type="molecule type" value="Genomic_DNA"/>
</dbReference>
<gene>
    <name evidence="1" type="ORF">TM448A02342_0004</name>
</gene>
<name>A0A6H1ZVB8_9ZZZZ</name>
<organism evidence="1">
    <name type="scientific">viral metagenome</name>
    <dbReference type="NCBI Taxonomy" id="1070528"/>
    <lineage>
        <taxon>unclassified sequences</taxon>
        <taxon>metagenomes</taxon>
        <taxon>organismal metagenomes</taxon>
    </lineage>
</organism>
<evidence type="ECO:0000313" key="1">
    <source>
        <dbReference type="EMBL" id="QJA51876.1"/>
    </source>
</evidence>
<accession>A0A6H1ZVB8</accession>